<dbReference type="SMART" id="SM00530">
    <property type="entry name" value="HTH_XRE"/>
    <property type="match status" value="1"/>
</dbReference>
<keyword evidence="3" id="KW-1185">Reference proteome</keyword>
<dbReference type="Proteomes" id="UP000019460">
    <property type="component" value="Unassembled WGS sequence"/>
</dbReference>
<gene>
    <name evidence="2" type="ORF">D779_3581</name>
</gene>
<comment type="caution">
    <text evidence="2">The sequence shown here is derived from an EMBL/GenBank/DDBJ whole genome shotgun (WGS) entry which is preliminary data.</text>
</comment>
<dbReference type="GO" id="GO:0003677">
    <property type="term" value="F:DNA binding"/>
    <property type="evidence" value="ECO:0007669"/>
    <property type="project" value="InterPro"/>
</dbReference>
<dbReference type="PROSITE" id="PS50943">
    <property type="entry name" value="HTH_CROC1"/>
    <property type="match status" value="1"/>
</dbReference>
<dbReference type="Gene3D" id="1.10.260.40">
    <property type="entry name" value="lambda repressor-like DNA-binding domains"/>
    <property type="match status" value="1"/>
</dbReference>
<name>W9V256_9GAMM</name>
<dbReference type="AlphaFoldDB" id="W9V256"/>
<organism evidence="2 3">
    <name type="scientific">Imhoffiella purpurea</name>
    <dbReference type="NCBI Taxonomy" id="1249627"/>
    <lineage>
        <taxon>Bacteria</taxon>
        <taxon>Pseudomonadati</taxon>
        <taxon>Pseudomonadota</taxon>
        <taxon>Gammaproteobacteria</taxon>
        <taxon>Chromatiales</taxon>
        <taxon>Chromatiaceae</taxon>
        <taxon>Imhoffiella</taxon>
    </lineage>
</organism>
<dbReference type="InterPro" id="IPR010982">
    <property type="entry name" value="Lambda_DNA-bd_dom_sf"/>
</dbReference>
<dbReference type="CDD" id="cd00093">
    <property type="entry name" value="HTH_XRE"/>
    <property type="match status" value="1"/>
</dbReference>
<reference evidence="2 3" key="1">
    <citation type="submission" date="2012-11" db="EMBL/GenBank/DDBJ databases">
        <title>Genome assembly of Thiorhodococcus sp. AK35.</title>
        <authorList>
            <person name="Nupur N."/>
            <person name="Khatri I."/>
            <person name="Subramanian S."/>
            <person name="Pinnaka A."/>
        </authorList>
    </citation>
    <scope>NUCLEOTIDE SEQUENCE [LARGE SCALE GENOMIC DNA]</scope>
    <source>
        <strain evidence="2 3">AK35</strain>
    </source>
</reference>
<evidence type="ECO:0000313" key="2">
    <source>
        <dbReference type="EMBL" id="EXJ13578.1"/>
    </source>
</evidence>
<evidence type="ECO:0000259" key="1">
    <source>
        <dbReference type="PROSITE" id="PS50943"/>
    </source>
</evidence>
<evidence type="ECO:0000313" key="3">
    <source>
        <dbReference type="Proteomes" id="UP000019460"/>
    </source>
</evidence>
<dbReference type="Pfam" id="PF01381">
    <property type="entry name" value="HTH_3"/>
    <property type="match status" value="1"/>
</dbReference>
<accession>W9V256</accession>
<dbReference type="InterPro" id="IPR001387">
    <property type="entry name" value="Cro/C1-type_HTH"/>
</dbReference>
<sequence>MTREIGRRLRFVRDRQQLSLGDLSKRTGGALGKSRISNYEQGTRRMGIQEAVILAQALGDISPSWLLCLGEEGAPLTDEEQRLIDAYRKTDTRGQRTLLMLAETLASELPA</sequence>
<dbReference type="EMBL" id="AONC01000063">
    <property type="protein sequence ID" value="EXJ13578.1"/>
    <property type="molecule type" value="Genomic_DNA"/>
</dbReference>
<dbReference type="STRING" id="1249627.D779_3581"/>
<protein>
    <recommendedName>
        <fullName evidence="1">HTH cro/C1-type domain-containing protein</fullName>
    </recommendedName>
</protein>
<dbReference type="eggNOG" id="COG1396">
    <property type="taxonomic scope" value="Bacteria"/>
</dbReference>
<proteinExistence type="predicted"/>
<feature type="domain" description="HTH cro/C1-type" evidence="1">
    <location>
        <begin position="9"/>
        <end position="66"/>
    </location>
</feature>
<dbReference type="SUPFAM" id="SSF47413">
    <property type="entry name" value="lambda repressor-like DNA-binding domains"/>
    <property type="match status" value="1"/>
</dbReference>
<dbReference type="RefSeq" id="WP_043756744.1">
    <property type="nucleotide sequence ID" value="NZ_AONC01000063.1"/>
</dbReference>